<dbReference type="PANTHER" id="PTHR47679">
    <property type="entry name" value="PROTEIN TORNADO 1"/>
    <property type="match status" value="1"/>
</dbReference>
<dbReference type="Proteomes" id="UP000266841">
    <property type="component" value="Unassembled WGS sequence"/>
</dbReference>
<dbReference type="SUPFAM" id="SSF52047">
    <property type="entry name" value="RNI-like"/>
    <property type="match status" value="1"/>
</dbReference>
<dbReference type="PANTHER" id="PTHR47679:SF2">
    <property type="entry name" value="C-TERMINAL OF ROC (COR) DOMAIN-CONTAINING PROTEIN"/>
    <property type="match status" value="1"/>
</dbReference>
<feature type="region of interest" description="Disordered" evidence="2">
    <location>
        <begin position="1"/>
        <end position="26"/>
    </location>
</feature>
<evidence type="ECO:0000256" key="2">
    <source>
        <dbReference type="SAM" id="MobiDB-lite"/>
    </source>
</evidence>
<sequence length="493" mass="55472">MDGDQSGAKRRRFRAPNSRGGVTGRTLDDIHSVLEEHARQIEKLTAANKQLEAKNTALEDRCKALDRKSESLEQSRDKLEVRCSSLERSIQVLKKDVSWTYSAPYIPRSHWIKQGYDEEYAANVEGCLRRIKGNVKRIRNGDEDYCCLCLDYEGQLTILHDDALLPHFKELADAIQLSDGIHQIAIDNMELRPSALRILFPAMEGKVTDIFMQCVRFPGPDVAECYEIIAASIRRNHALEKLTWIGIRFPSDEQADLLIESIIDNRSIKRLDLEKCFNQNGADGCRALASLISSGRPVDWLYFIENSLSGIDDVAAALATNPQLEALVMSGNELNDGDAELIARALKQNTNLQRLCMDENNITSVGLENMLEAIYDPSSLSAMESCNHTCCIDLVEQNDHYVRVGGNYSGMTSQQRRRRKLYKLLSARHDEGSNARHLNAELGEGAFTTKLVPSVLGCIEQCSIDRSTDAPTPLSLYFELMKSWKMPELYGHR</sequence>
<accession>K0TPT5</accession>
<dbReference type="InterPro" id="IPR032675">
    <property type="entry name" value="LRR_dom_sf"/>
</dbReference>
<organism evidence="3 4">
    <name type="scientific">Thalassiosira oceanica</name>
    <name type="common">Marine diatom</name>
    <dbReference type="NCBI Taxonomy" id="159749"/>
    <lineage>
        <taxon>Eukaryota</taxon>
        <taxon>Sar</taxon>
        <taxon>Stramenopiles</taxon>
        <taxon>Ochrophyta</taxon>
        <taxon>Bacillariophyta</taxon>
        <taxon>Coscinodiscophyceae</taxon>
        <taxon>Thalassiosirophycidae</taxon>
        <taxon>Thalassiosirales</taxon>
        <taxon>Thalassiosiraceae</taxon>
        <taxon>Thalassiosira</taxon>
    </lineage>
</organism>
<feature type="coiled-coil region" evidence="1">
    <location>
        <begin position="27"/>
        <end position="96"/>
    </location>
</feature>
<evidence type="ECO:0000313" key="4">
    <source>
        <dbReference type="Proteomes" id="UP000266841"/>
    </source>
</evidence>
<keyword evidence="1" id="KW-0175">Coiled coil</keyword>
<dbReference type="EMBL" id="AGNL01003313">
    <property type="protein sequence ID" value="EJK74857.1"/>
    <property type="molecule type" value="Genomic_DNA"/>
</dbReference>
<dbReference type="eggNOG" id="ENOG502S6XN">
    <property type="taxonomic scope" value="Eukaryota"/>
</dbReference>
<name>K0TPT5_THAOC</name>
<dbReference type="SMART" id="SM00368">
    <property type="entry name" value="LRR_RI"/>
    <property type="match status" value="3"/>
</dbReference>
<protein>
    <submittedName>
        <fullName evidence="3">Uncharacterized protein</fullName>
    </submittedName>
</protein>
<keyword evidence="4" id="KW-1185">Reference proteome</keyword>
<evidence type="ECO:0000256" key="1">
    <source>
        <dbReference type="SAM" id="Coils"/>
    </source>
</evidence>
<gene>
    <name evidence="3" type="ORF">THAOC_03441</name>
</gene>
<dbReference type="AlphaFoldDB" id="K0TPT5"/>
<comment type="caution">
    <text evidence="3">The sequence shown here is derived from an EMBL/GenBank/DDBJ whole genome shotgun (WGS) entry which is preliminary data.</text>
</comment>
<evidence type="ECO:0000313" key="3">
    <source>
        <dbReference type="EMBL" id="EJK74857.1"/>
    </source>
</evidence>
<reference evidence="3 4" key="1">
    <citation type="journal article" date="2012" name="Genome Biol.">
        <title>Genome and low-iron response of an oceanic diatom adapted to chronic iron limitation.</title>
        <authorList>
            <person name="Lommer M."/>
            <person name="Specht M."/>
            <person name="Roy A.S."/>
            <person name="Kraemer L."/>
            <person name="Andreson R."/>
            <person name="Gutowska M.A."/>
            <person name="Wolf J."/>
            <person name="Bergner S.V."/>
            <person name="Schilhabel M.B."/>
            <person name="Klostermeier U.C."/>
            <person name="Beiko R.G."/>
            <person name="Rosenstiel P."/>
            <person name="Hippler M."/>
            <person name="Laroche J."/>
        </authorList>
    </citation>
    <scope>NUCLEOTIDE SEQUENCE [LARGE SCALE GENOMIC DNA]</scope>
    <source>
        <strain evidence="3 4">CCMP1005</strain>
    </source>
</reference>
<dbReference type="OrthoDB" id="120976at2759"/>
<proteinExistence type="predicted"/>
<dbReference type="Gene3D" id="3.80.10.10">
    <property type="entry name" value="Ribonuclease Inhibitor"/>
    <property type="match status" value="1"/>
</dbReference>